<dbReference type="Pfam" id="PF01565">
    <property type="entry name" value="FAD_binding_4"/>
    <property type="match status" value="1"/>
</dbReference>
<evidence type="ECO:0000256" key="3">
    <source>
        <dbReference type="ARBA" id="ARBA00023002"/>
    </source>
</evidence>
<evidence type="ECO:0000256" key="2">
    <source>
        <dbReference type="ARBA" id="ARBA00022827"/>
    </source>
</evidence>
<dbReference type="PROSITE" id="PS51387">
    <property type="entry name" value="FAD_PCMH"/>
    <property type="match status" value="1"/>
</dbReference>
<keyword evidence="1" id="KW-0285">Flavoprotein</keyword>
<dbReference type="InterPro" id="IPR001810">
    <property type="entry name" value="F-box_dom"/>
</dbReference>
<dbReference type="PANTHER" id="PTHR42973:SF13">
    <property type="entry name" value="FAD-BINDING PCMH-TYPE DOMAIN-CONTAINING PROTEIN"/>
    <property type="match status" value="1"/>
</dbReference>
<dbReference type="GO" id="GO:0016491">
    <property type="term" value="F:oxidoreductase activity"/>
    <property type="evidence" value="ECO:0007669"/>
    <property type="project" value="UniProtKB-KW"/>
</dbReference>
<evidence type="ECO:0000256" key="1">
    <source>
        <dbReference type="ARBA" id="ARBA00022630"/>
    </source>
</evidence>
<dbReference type="AlphaFoldDB" id="A0A8J5NMZ5"/>
<dbReference type="GO" id="GO:0071949">
    <property type="term" value="F:FAD binding"/>
    <property type="evidence" value="ECO:0007669"/>
    <property type="project" value="InterPro"/>
</dbReference>
<keyword evidence="3" id="KW-0560">Oxidoreductase</keyword>
<dbReference type="PANTHER" id="PTHR42973">
    <property type="entry name" value="BINDING OXIDOREDUCTASE, PUTATIVE (AFU_ORTHOLOGUE AFUA_1G17690)-RELATED"/>
    <property type="match status" value="1"/>
</dbReference>
<comment type="caution">
    <text evidence="6">The sequence shown here is derived from an EMBL/GenBank/DDBJ whole genome shotgun (WGS) entry which is preliminary data.</text>
</comment>
<dbReference type="Proteomes" id="UP000694050">
    <property type="component" value="Unassembled WGS sequence"/>
</dbReference>
<organism evidence="6 7">
    <name type="scientific">Fusarium oxysporum f. sp. rapae</name>
    <dbReference type="NCBI Taxonomy" id="485398"/>
    <lineage>
        <taxon>Eukaryota</taxon>
        <taxon>Fungi</taxon>
        <taxon>Dikarya</taxon>
        <taxon>Ascomycota</taxon>
        <taxon>Pezizomycotina</taxon>
        <taxon>Sordariomycetes</taxon>
        <taxon>Hypocreomycetidae</taxon>
        <taxon>Hypocreales</taxon>
        <taxon>Nectriaceae</taxon>
        <taxon>Fusarium</taxon>
        <taxon>Fusarium oxysporum species complex</taxon>
    </lineage>
</organism>
<keyword evidence="2" id="KW-0274">FAD</keyword>
<proteinExistence type="predicted"/>
<dbReference type="EMBL" id="JAELUQ010000010">
    <property type="protein sequence ID" value="KAG7407843.1"/>
    <property type="molecule type" value="Genomic_DNA"/>
</dbReference>
<dbReference type="PROSITE" id="PS50181">
    <property type="entry name" value="FBOX"/>
    <property type="match status" value="1"/>
</dbReference>
<feature type="domain" description="F-box" evidence="4">
    <location>
        <begin position="41"/>
        <end position="79"/>
    </location>
</feature>
<reference evidence="6" key="1">
    <citation type="submission" date="2021-04" db="EMBL/GenBank/DDBJ databases">
        <title>First draft genome resource for Brassicaceae pathogens Fusarium oxysporum f. sp. raphani and Fusarium oxysporum f. sp. rapae.</title>
        <authorList>
            <person name="Asai S."/>
        </authorList>
    </citation>
    <scope>NUCLEOTIDE SEQUENCE</scope>
    <source>
        <strain evidence="6">Tf1208</strain>
    </source>
</reference>
<dbReference type="InterPro" id="IPR006094">
    <property type="entry name" value="Oxid_FAD_bind_N"/>
</dbReference>
<feature type="domain" description="FAD-binding PCMH-type" evidence="5">
    <location>
        <begin position="616"/>
        <end position="789"/>
    </location>
</feature>
<evidence type="ECO:0000259" key="4">
    <source>
        <dbReference type="PROSITE" id="PS50181"/>
    </source>
</evidence>
<sequence>MARFFKFFGKSTMTRRHLDDCDWSIPLSIPKKRREQAPEKLSLLLACPVEIQLSILAFLSKEDLVTLSLVNRHLANIVQPILHKEVDVSCTTRGSKGQPNPLVLVVRTFLARPDLAQAVQHLRFDGYDFPARKVDVIPTTHLTRLTRNDRGKAVELIRASGLEDAIGWAKCFLGGQVDSIVALLVALTPRVRTIYLGEDFSVEVLLFEPQRLTASNTSSLHKFEYLRDVAVNNHAATYYHRRFDFTNVFQNFFHLHMLDRLYISGSFPEDSRPVLAGKKLEHLSRLDLKRIGEAELEQILSLAPNLKNLAYTYAWHSKAGDISTQPLTLDLSTLRNSLEGHRRMGRTPHRYDIQPYWGWNIKDIKQMVTDYLQKEIMESYRRRTDDKGNAKFGERPLKMGVLWCDGMVGVHLPVLRGLKVVVEALKKAGHKGGFLSADGAHDIHQHLNRSGEPLIPDLRDGLKLKTPTELLKYQDLTIQCLEFERQYSDYWNSTADSDGQIVDAVLMPVAPHAAVIPGKFYHGAYTGAMNLTNYTAVVIPTIRAYKKVDVFDERYKPLGEKDRENWEAFAAEGCLCSTAAQACSILASTLPAETFAAPNLTGYQAVQNSYWSETAGDLSPACITRPKTTEQVASIVKVLSTCSSDIRFAVKSGGHGSWPGWSSTDGGVLISLDLINGTQNLADKGYAVVGSGARWVDVYKALEPEGVTVIGGRFASIGVGGLLVGGGISYFTGLHGMACDNVLNYEVVLADGTIANVNQASKPDLFRALKGGGNQFGIVTHFSLKTYRQTAQVWAGILTFSIDKASEVFNATQAFIARYDPLSHMYLSMGGGSNPQLSFINVYVFYNASSPPAGNANPFAAFYAAKPIADTTSTQSYSALIASNNNGNIPQKRWLIGGHTFPNLVAPYGADLYLQQWQDFRAMANTTAAGDQALLFSMALVPVPARAMRAGKNVTGVKNVLGIEPNAGDAVWIDYTLAWLNVKDDGKMFRFIERISKAGDKLAASFAPGVASSNVVPGAVTAKEAEFYRTNPRYMNYALLDQPVQSSYGKENEQFLQRVQKRYDPDGLWRKNGGFLWG</sequence>
<protein>
    <submittedName>
        <fullName evidence="6">Putative FAD-linked oxidoreductase</fullName>
    </submittedName>
</protein>
<accession>A0A8J5NMZ5</accession>
<name>A0A8J5NMZ5_FUSOX</name>
<dbReference type="InterPro" id="IPR050416">
    <property type="entry name" value="FAD-linked_Oxidoreductase"/>
</dbReference>
<gene>
    <name evidence="6" type="ORF">Forpe1208_v013402</name>
</gene>
<evidence type="ECO:0000313" key="7">
    <source>
        <dbReference type="Proteomes" id="UP000694050"/>
    </source>
</evidence>
<evidence type="ECO:0000313" key="6">
    <source>
        <dbReference type="EMBL" id="KAG7407843.1"/>
    </source>
</evidence>
<evidence type="ECO:0000259" key="5">
    <source>
        <dbReference type="PROSITE" id="PS51387"/>
    </source>
</evidence>
<dbReference type="InterPro" id="IPR016166">
    <property type="entry name" value="FAD-bd_PCMH"/>
</dbReference>